<dbReference type="SUPFAM" id="SSF52743">
    <property type="entry name" value="Subtilisin-like"/>
    <property type="match status" value="1"/>
</dbReference>
<dbReference type="InterPro" id="IPR000209">
    <property type="entry name" value="Peptidase_S8/S53_dom"/>
</dbReference>
<dbReference type="Proteomes" id="UP000268094">
    <property type="component" value="Unassembled WGS sequence"/>
</dbReference>
<protein>
    <recommendedName>
        <fullName evidence="1">Peptidase S8/S53 domain-containing protein</fullName>
    </recommendedName>
</protein>
<reference evidence="3" key="1">
    <citation type="submission" date="2018-09" db="EMBL/GenBank/DDBJ databases">
        <authorList>
            <person name="Livingstone P.G."/>
            <person name="Whitworth D.E."/>
        </authorList>
    </citation>
    <scope>NUCLEOTIDE SEQUENCE [LARGE SCALE GENOMIC DNA]</scope>
    <source>
        <strain evidence="3">CA054A</strain>
    </source>
</reference>
<dbReference type="Pfam" id="PF00082">
    <property type="entry name" value="Peptidase_S8"/>
    <property type="match status" value="1"/>
</dbReference>
<sequence>MNTTGIGYARKLVLDEAVPQVLLDAYGDKAIVVVKGAPLEGHEPIASLGNLRIHVMDRHQAPGPNDPRVVVIEPVLCERRGRQVTTPQDPRVGIDDEVCTSTYLVDRLRELRNAGVEDLLITEDTGLLPKSGQQGLPFRPIELAHEPELFISILELIGLPQARNLLPREASPLRLAIIDESFSGLPEGFPAPQFVGLPRAAPNPIIKAPMEPGHGTLMAAAVKQALGKYVTLQLYRLVPTEEDVHSSWIAPTDVALSLAHAIGVQNADVVLIPMGDGLWGTPRHLQEVLREARRAGRDGKGVPIICPTGDATWNHDQTSVDGMSYAIGADELHSQPWVIAVGAADVAGRWYRRFNRTSCAPLGRFGPSVALCAPGEICRLETLERRPVDDTSLASALVAASAAVVLRQAPQLDTDEVRALLQWTADLAPIVDSGPGPARAGFNEFDRLGHNLKVGAGRVNTLAATLAAGDPVCAALLLTRPGPGRIPTRGVAESEPALLRALAWYGWTRRAPATLGEPWRALLEDYLQVRPSLARLVLHSWRWREALMWLARHLMALWETGDVTLETVGAHDHGALVRRLAYVLEALRLELETVAFRHEAPALQGWLEQLEQRLSVLPGGHLQRFIFGRRGAFSEKWMIPEPNIFSVDPPWLFPDVG</sequence>
<organism evidence="2 3">
    <name type="scientific">Corallococcus terminator</name>
    <dbReference type="NCBI Taxonomy" id="2316733"/>
    <lineage>
        <taxon>Bacteria</taxon>
        <taxon>Pseudomonadati</taxon>
        <taxon>Myxococcota</taxon>
        <taxon>Myxococcia</taxon>
        <taxon>Myxococcales</taxon>
        <taxon>Cystobacterineae</taxon>
        <taxon>Myxococcaceae</taxon>
        <taxon>Corallococcus</taxon>
    </lineage>
</organism>
<dbReference type="RefSeq" id="WP_120541934.1">
    <property type="nucleotide sequence ID" value="NZ_RAVZ01000118.1"/>
</dbReference>
<evidence type="ECO:0000313" key="2">
    <source>
        <dbReference type="EMBL" id="RKG86190.1"/>
    </source>
</evidence>
<dbReference type="OrthoDB" id="5516833at2"/>
<keyword evidence="3" id="KW-1185">Reference proteome</keyword>
<comment type="caution">
    <text evidence="2">The sequence shown here is derived from an EMBL/GenBank/DDBJ whole genome shotgun (WGS) entry which is preliminary data.</text>
</comment>
<dbReference type="EMBL" id="RAVZ01000118">
    <property type="protein sequence ID" value="RKG86190.1"/>
    <property type="molecule type" value="Genomic_DNA"/>
</dbReference>
<feature type="domain" description="Peptidase S8/S53" evidence="1">
    <location>
        <begin position="209"/>
        <end position="431"/>
    </location>
</feature>
<gene>
    <name evidence="2" type="ORF">D7V88_18325</name>
</gene>
<evidence type="ECO:0000313" key="3">
    <source>
        <dbReference type="Proteomes" id="UP000268094"/>
    </source>
</evidence>
<dbReference type="Gene3D" id="3.40.50.200">
    <property type="entry name" value="Peptidase S8/S53 domain"/>
    <property type="match status" value="1"/>
</dbReference>
<evidence type="ECO:0000259" key="1">
    <source>
        <dbReference type="Pfam" id="PF00082"/>
    </source>
</evidence>
<dbReference type="CDD" id="cd00306">
    <property type="entry name" value="Peptidases_S8_S53"/>
    <property type="match status" value="1"/>
</dbReference>
<dbReference type="GO" id="GO:0004252">
    <property type="term" value="F:serine-type endopeptidase activity"/>
    <property type="evidence" value="ECO:0007669"/>
    <property type="project" value="InterPro"/>
</dbReference>
<proteinExistence type="predicted"/>
<dbReference type="AlphaFoldDB" id="A0A3A8J2I8"/>
<dbReference type="GO" id="GO:0006508">
    <property type="term" value="P:proteolysis"/>
    <property type="evidence" value="ECO:0007669"/>
    <property type="project" value="InterPro"/>
</dbReference>
<dbReference type="InterPro" id="IPR036852">
    <property type="entry name" value="Peptidase_S8/S53_dom_sf"/>
</dbReference>
<name>A0A3A8J2I8_9BACT</name>
<accession>A0A3A8J2I8</accession>